<evidence type="ECO:0000256" key="3">
    <source>
        <dbReference type="ARBA" id="ARBA00022692"/>
    </source>
</evidence>
<evidence type="ECO:0000256" key="2">
    <source>
        <dbReference type="ARBA" id="ARBA00022475"/>
    </source>
</evidence>
<proteinExistence type="inferred from homology"/>
<accession>A0ABU9BB76</accession>
<dbReference type="RefSeq" id="WP_341374931.1">
    <property type="nucleotide sequence ID" value="NZ_JBBUTF010000012.1"/>
</dbReference>
<name>A0ABU9BB76_9BURK</name>
<comment type="subcellular location">
    <subcellularLocation>
        <location evidence="1">Cell membrane</location>
        <topology evidence="1">Multi-pass membrane protein</topology>
    </subcellularLocation>
    <subcellularLocation>
        <location evidence="6">Membrane</location>
        <topology evidence="6">Multi-pass membrane protein</topology>
    </subcellularLocation>
</comment>
<keyword evidence="6" id="KW-0813">Transport</keyword>
<evidence type="ECO:0000313" key="10">
    <source>
        <dbReference type="Proteomes" id="UP001368500"/>
    </source>
</evidence>
<comment type="caution">
    <text evidence="9">The sequence shown here is derived from an EMBL/GenBank/DDBJ whole genome shotgun (WGS) entry which is preliminary data.</text>
</comment>
<keyword evidence="5 7" id="KW-0472">Membrane</keyword>
<organism evidence="9 10">
    <name type="scientific">Pseudaquabacterium rugosum</name>
    <dbReference type="NCBI Taxonomy" id="2984194"/>
    <lineage>
        <taxon>Bacteria</taxon>
        <taxon>Pseudomonadati</taxon>
        <taxon>Pseudomonadota</taxon>
        <taxon>Betaproteobacteria</taxon>
        <taxon>Burkholderiales</taxon>
        <taxon>Sphaerotilaceae</taxon>
        <taxon>Pseudaquabacterium</taxon>
    </lineage>
</organism>
<evidence type="ECO:0000256" key="6">
    <source>
        <dbReference type="RuleBase" id="RU004057"/>
    </source>
</evidence>
<evidence type="ECO:0000256" key="1">
    <source>
        <dbReference type="ARBA" id="ARBA00004651"/>
    </source>
</evidence>
<reference evidence="9 10" key="1">
    <citation type="submission" date="2024-04" db="EMBL/GenBank/DDBJ databases">
        <title>Novel species of the genus Ideonella isolated from streams.</title>
        <authorList>
            <person name="Lu H."/>
        </authorList>
    </citation>
    <scope>NUCLEOTIDE SEQUENCE [LARGE SCALE GENOMIC DNA]</scope>
    <source>
        <strain evidence="9 10">BYS139W</strain>
    </source>
</reference>
<keyword evidence="6" id="KW-0653">Protein transport</keyword>
<gene>
    <name evidence="9" type="ORF">AACH11_14410</name>
</gene>
<keyword evidence="3 7" id="KW-0812">Transmembrane</keyword>
<keyword evidence="10" id="KW-1185">Reference proteome</keyword>
<keyword evidence="4 7" id="KW-1133">Transmembrane helix</keyword>
<keyword evidence="2" id="KW-1003">Cell membrane</keyword>
<feature type="domain" description="MotA/TolQ/ExbB proton channel" evidence="8">
    <location>
        <begin position="38"/>
        <end position="107"/>
    </location>
</feature>
<evidence type="ECO:0000313" key="9">
    <source>
        <dbReference type="EMBL" id="MEK8027157.1"/>
    </source>
</evidence>
<sequence>MHDFFQSPAFTWALNALFFGLCAWAFVHARRCLIDGRAASFVDYAPSLMTSLGLFGTFLGIFVGLLQFDPAQIDGSITLLLGGLKTAFVTSIIGMFFAIAFKVLHTRHQDARPADGDSSPTDAVGPADIHAVLQRQHEVLGTIARGIGGQDERSLVGQLQMLRTDVADFRSSTGQRHDAFEARLLAQLDNFAAMLSRSATEQVITALQQVIVEFNQKLTEQFGDNFKRLDASVQRLVEWQDGYREQLGEMSRLYRLGTESIDATRVAVSAIGTETARIPQDMRQLHEVLAVNQHQIAELSRHLDAFVTLRDRAVGAVPQIQQQLDEVGQRLVVGAERVQMVLIEGSQQFEASVRQTQGSLVRTAQDVAGQSEHIASEMKDALEMLTANTERIRSGITSAIAQSMTAVETRAQEMVARSAELAQGLLGSVQQTLQTTVAASERARTESQRTLDSANQAMVQHAERSLQAVERQVEEAVGRTHAAVNEQLRQLDEALGKQLNAALQELGSSLASIAGHLMDTYRRGGERERARPLS</sequence>
<evidence type="ECO:0000256" key="4">
    <source>
        <dbReference type="ARBA" id="ARBA00022989"/>
    </source>
</evidence>
<dbReference type="InterPro" id="IPR002898">
    <property type="entry name" value="MotA_ExbB_proton_chnl"/>
</dbReference>
<dbReference type="EMBL" id="JBBUTF010000012">
    <property type="protein sequence ID" value="MEK8027157.1"/>
    <property type="molecule type" value="Genomic_DNA"/>
</dbReference>
<evidence type="ECO:0000256" key="7">
    <source>
        <dbReference type="SAM" id="Phobius"/>
    </source>
</evidence>
<feature type="transmembrane region" description="Helical" evidence="7">
    <location>
        <begin position="41"/>
        <end position="66"/>
    </location>
</feature>
<dbReference type="Pfam" id="PF01618">
    <property type="entry name" value="MotA_ExbB"/>
    <property type="match status" value="1"/>
</dbReference>
<comment type="similarity">
    <text evidence="6">Belongs to the exbB/tolQ family.</text>
</comment>
<evidence type="ECO:0000256" key="5">
    <source>
        <dbReference type="ARBA" id="ARBA00023136"/>
    </source>
</evidence>
<feature type="transmembrane region" description="Helical" evidence="7">
    <location>
        <begin position="12"/>
        <end position="29"/>
    </location>
</feature>
<dbReference type="Proteomes" id="UP001368500">
    <property type="component" value="Unassembled WGS sequence"/>
</dbReference>
<feature type="transmembrane region" description="Helical" evidence="7">
    <location>
        <begin position="86"/>
        <end position="104"/>
    </location>
</feature>
<protein>
    <submittedName>
        <fullName evidence="9">MotA/TolQ/ExbB proton channel family protein</fullName>
    </submittedName>
</protein>
<evidence type="ECO:0000259" key="8">
    <source>
        <dbReference type="Pfam" id="PF01618"/>
    </source>
</evidence>